<feature type="domain" description="Right handed beta helix" evidence="1">
    <location>
        <begin position="246"/>
        <end position="406"/>
    </location>
</feature>
<organism evidence="2 3">
    <name type="scientific">Allorhodopirellula heiligendammensis</name>
    <dbReference type="NCBI Taxonomy" id="2714739"/>
    <lineage>
        <taxon>Bacteria</taxon>
        <taxon>Pseudomonadati</taxon>
        <taxon>Planctomycetota</taxon>
        <taxon>Planctomycetia</taxon>
        <taxon>Pirellulales</taxon>
        <taxon>Pirellulaceae</taxon>
        <taxon>Allorhodopirellula</taxon>
    </lineage>
</organism>
<dbReference type="RefSeq" id="WP_146409169.1">
    <property type="nucleotide sequence ID" value="NZ_SJPU01000003.1"/>
</dbReference>
<accession>A0A5C6BGM1</accession>
<evidence type="ECO:0000313" key="3">
    <source>
        <dbReference type="Proteomes" id="UP000319908"/>
    </source>
</evidence>
<dbReference type="EMBL" id="SJPU01000003">
    <property type="protein sequence ID" value="TWU10787.1"/>
    <property type="molecule type" value="Genomic_DNA"/>
</dbReference>
<dbReference type="AlphaFoldDB" id="A0A5C6BGM1"/>
<dbReference type="EC" id="5.1.3.-" evidence="2"/>
<proteinExistence type="predicted"/>
<gene>
    <name evidence="2" type="primary">algE7</name>
    <name evidence="2" type="ORF">Poly21_46930</name>
</gene>
<protein>
    <submittedName>
        <fullName evidence="2">Poly(Beta-D-mannuronate) C5 epimerase 7</fullName>
        <ecNumber evidence="2">5.1.3.-</ecNumber>
    </submittedName>
</protein>
<dbReference type="Pfam" id="PF13229">
    <property type="entry name" value="Beta_helix"/>
    <property type="match status" value="1"/>
</dbReference>
<name>A0A5C6BGM1_9BACT</name>
<sequence length="849" mass="87737">MTFQFSKRVRKASQRSRRRLMVAEALESRAMLTTFYVSGYTGAPAPGDGSIDSPFATISEGVAAAMQNSEADEIIVAPRVTGAPYDETVTFLDKGNDRSAITIRGATGDREDVRLTAGNGAGILADAAIELTIKDLSVDNPNSAGIRVIDGDVTVENVRVTGSVWNSGIVHQQGDLTVRDSLLEDNYQGLWSAELRDSSGAVIGYPGNLTVENTVSRNNNAQGIYMRNSTGNVLLRDIDASSNVMNGIVVTNNPSVTIEGGTFQDNGRSGAAVIESTGVAISGAQFTNNLDSGLWVSRSDSLSIETSQLIGNSVVGTWFIDSPAPTISEVLVTGNAEGGIRIDGADGVAINEATVTGNGSIVSTTNVGGGGIHITPATAAAIVISNSRVSDNETRGNGGGIEVWAYNYPFNREFLSNVTISNTVVTGNQIAPDVNRHGGGIALFGPIRTTIDEVMISGNTARGTAGLHAFSGYASLEGPLSLAVTDSTIADNVALREGPGIGAGSAGLFHGNGEFHISGTTITGNDGGNAGGVYLQASFGEISNTTISGNNGVLTGGLVSTGGPDVTTLLHVTIVDNYGANSGGITSTTRQMQIGNSVIANNTSGDPIGSPNTAPSRNMAGVLTSLNGNFFAEAWQVNVVGGGQDQIGTLTAPLDPMLGPLQANGGSTLTHAPLPGSPLVDAGNDSISDSLHIDQRGAARRQGDAVDVGAVEQSIYVADVEGPQKRINLNAWDKGNKTVTLVVHSTDELDAGLVDVTTISWASAAVHKSSFRDVDGDGDLDLVLEFKLSETDLVDRYRDAMAVDPSENDQTVAVPLTGRASDGLRITGSADVDLRMTGKALRDVLDSIS</sequence>
<dbReference type="OrthoDB" id="292920at2"/>
<dbReference type="SMART" id="SM00710">
    <property type="entry name" value="PbH1"/>
    <property type="match status" value="14"/>
</dbReference>
<dbReference type="InterPro" id="IPR039448">
    <property type="entry name" value="Beta_helix"/>
</dbReference>
<dbReference type="InterPro" id="IPR059226">
    <property type="entry name" value="Choice_anch_Q_dom"/>
</dbReference>
<dbReference type="InterPro" id="IPR011050">
    <property type="entry name" value="Pectin_lyase_fold/virulence"/>
</dbReference>
<keyword evidence="3" id="KW-1185">Reference proteome</keyword>
<evidence type="ECO:0000259" key="1">
    <source>
        <dbReference type="Pfam" id="PF13229"/>
    </source>
</evidence>
<dbReference type="Gene3D" id="2.160.20.10">
    <property type="entry name" value="Single-stranded right-handed beta-helix, Pectin lyase-like"/>
    <property type="match status" value="2"/>
</dbReference>
<reference evidence="2 3" key="1">
    <citation type="journal article" date="2020" name="Antonie Van Leeuwenhoek">
        <title>Rhodopirellula heiligendammensis sp. nov., Rhodopirellula pilleata sp. nov., and Rhodopirellula solitaria sp. nov. isolated from natural or artificial marine surfaces in Northern Germany and California, USA, and emended description of the genus Rhodopirellula.</title>
        <authorList>
            <person name="Kallscheuer N."/>
            <person name="Wiegand S."/>
            <person name="Jogler M."/>
            <person name="Boedeker C."/>
            <person name="Peeters S.H."/>
            <person name="Rast P."/>
            <person name="Heuer A."/>
            <person name="Jetten M.S.M."/>
            <person name="Rohde M."/>
            <person name="Jogler C."/>
        </authorList>
    </citation>
    <scope>NUCLEOTIDE SEQUENCE [LARGE SCALE GENOMIC DNA]</scope>
    <source>
        <strain evidence="2 3">Poly21</strain>
    </source>
</reference>
<keyword evidence="2" id="KW-0413">Isomerase</keyword>
<dbReference type="SUPFAM" id="SSF51126">
    <property type="entry name" value="Pectin lyase-like"/>
    <property type="match status" value="2"/>
</dbReference>
<dbReference type="Proteomes" id="UP000319908">
    <property type="component" value="Unassembled WGS sequence"/>
</dbReference>
<dbReference type="GO" id="GO:0016853">
    <property type="term" value="F:isomerase activity"/>
    <property type="evidence" value="ECO:0007669"/>
    <property type="project" value="UniProtKB-KW"/>
</dbReference>
<evidence type="ECO:0000313" key="2">
    <source>
        <dbReference type="EMBL" id="TWU10787.1"/>
    </source>
</evidence>
<dbReference type="InterPro" id="IPR006626">
    <property type="entry name" value="PbH1"/>
</dbReference>
<dbReference type="NCBIfam" id="NF041518">
    <property type="entry name" value="choice_anch_Q"/>
    <property type="match status" value="1"/>
</dbReference>
<dbReference type="InterPro" id="IPR012334">
    <property type="entry name" value="Pectin_lyas_fold"/>
</dbReference>
<comment type="caution">
    <text evidence="2">The sequence shown here is derived from an EMBL/GenBank/DDBJ whole genome shotgun (WGS) entry which is preliminary data.</text>
</comment>